<accession>A0A3R9QE71</accession>
<name>A0A3R9QE71_ACIPI</name>
<gene>
    <name evidence="1" type="ORF">EA752_19925</name>
</gene>
<dbReference type="Proteomes" id="UP000271320">
    <property type="component" value="Unassembled WGS sequence"/>
</dbReference>
<protein>
    <submittedName>
        <fullName evidence="1">Uncharacterized protein</fullName>
    </submittedName>
</protein>
<proteinExistence type="predicted"/>
<comment type="caution">
    <text evidence="1">The sequence shown here is derived from an EMBL/GenBank/DDBJ whole genome shotgun (WGS) entry which is preliminary data.</text>
</comment>
<evidence type="ECO:0000313" key="1">
    <source>
        <dbReference type="EMBL" id="RSO53582.1"/>
    </source>
</evidence>
<dbReference type="EMBL" id="RFEW01000030">
    <property type="protein sequence ID" value="RSO53582.1"/>
    <property type="molecule type" value="Genomic_DNA"/>
</dbReference>
<evidence type="ECO:0000313" key="2">
    <source>
        <dbReference type="Proteomes" id="UP000271320"/>
    </source>
</evidence>
<sequence length="192" mass="22025">MNQISTSMENIKNKVTINKQIGNTYIGANPELLIGSAINELLNTLSSKPREFQVKRRRPSADTIIKIEYNNLKARQNIVQTYQSYSLQIEESFIDIDQQIINGKTVILENLQNLYFEVLDELEIDYMCVDIIDINKIRENSDDIIDYIILKLKNLSIESNNCNIPHEAIDIGIKVIVAHAFIECIIMENPNP</sequence>
<dbReference type="RefSeq" id="WP_017386309.1">
    <property type="nucleotide sequence ID" value="NZ_JAHPWQ010000012.1"/>
</dbReference>
<organism evidence="1 2">
    <name type="scientific">Acinetobacter pittii</name>
    <name type="common">Acinetobacter genomosp. 3</name>
    <dbReference type="NCBI Taxonomy" id="48296"/>
    <lineage>
        <taxon>Bacteria</taxon>
        <taxon>Pseudomonadati</taxon>
        <taxon>Pseudomonadota</taxon>
        <taxon>Gammaproteobacteria</taxon>
        <taxon>Moraxellales</taxon>
        <taxon>Moraxellaceae</taxon>
        <taxon>Acinetobacter</taxon>
        <taxon>Acinetobacter calcoaceticus/baumannii complex</taxon>
    </lineage>
</organism>
<dbReference type="AlphaFoldDB" id="A0A3R9QE71"/>
<reference evidence="1 2" key="1">
    <citation type="submission" date="2018-10" db="EMBL/GenBank/DDBJ databases">
        <title>GWAS and RNA-Seq identify cryptic mechanisms of antimicrobial resistance in Acinetobacter baumannii.</title>
        <authorList>
            <person name="Sahl J.W."/>
        </authorList>
    </citation>
    <scope>NUCLEOTIDE SEQUENCE [LARGE SCALE GENOMIC DNA]</scope>
    <source>
        <strain evidence="1 2">TG41884</strain>
    </source>
</reference>